<reference evidence="1" key="1">
    <citation type="submission" date="2023-07" db="EMBL/GenBank/DDBJ databases">
        <title>Brevundimonas soil sp. nov., isolated from the soil of chemical plant.</title>
        <authorList>
            <person name="Wu N."/>
        </authorList>
    </citation>
    <scope>NUCLEOTIDE SEQUENCE</scope>
    <source>
        <strain evidence="1">XZ-24</strain>
    </source>
</reference>
<name>A0ABT8SJ54_9CAUL</name>
<comment type="caution">
    <text evidence="1">The sequence shown here is derived from an EMBL/GenBank/DDBJ whole genome shotgun (WGS) entry which is preliminary data.</text>
</comment>
<sequence length="126" mass="14210">MADRAYHHIHLELAREPSAPGGDARLGYDVVAPLTAEGRLDVDGCRADPDRCRVRRFRDGETEDVGVLRSRRGGGWVFDFDEGEADDEAGFRLDDEQFQPGEYVSVRMTDGQMHTFRVVTVRRLEG</sequence>
<dbReference type="EMBL" id="JAUKTR010000001">
    <property type="protein sequence ID" value="MDO1558610.1"/>
    <property type="molecule type" value="Genomic_DNA"/>
</dbReference>
<accession>A0ABT8SJ54</accession>
<keyword evidence="2" id="KW-1185">Reference proteome</keyword>
<dbReference type="RefSeq" id="WP_302109016.1">
    <property type="nucleotide sequence ID" value="NZ_JAUKTR010000001.1"/>
</dbReference>
<organism evidence="1 2">
    <name type="scientific">Peiella sedimenti</name>
    <dbReference type="NCBI Taxonomy" id="3061083"/>
    <lineage>
        <taxon>Bacteria</taxon>
        <taxon>Pseudomonadati</taxon>
        <taxon>Pseudomonadota</taxon>
        <taxon>Alphaproteobacteria</taxon>
        <taxon>Caulobacterales</taxon>
        <taxon>Caulobacteraceae</taxon>
        <taxon>Peiella</taxon>
    </lineage>
</organism>
<evidence type="ECO:0000313" key="1">
    <source>
        <dbReference type="EMBL" id="MDO1558610.1"/>
    </source>
</evidence>
<protein>
    <submittedName>
        <fullName evidence="1">Uncharacterized protein</fullName>
    </submittedName>
</protein>
<proteinExistence type="predicted"/>
<gene>
    <name evidence="1" type="ORF">Q0812_04105</name>
</gene>
<dbReference type="Proteomes" id="UP001169063">
    <property type="component" value="Unassembled WGS sequence"/>
</dbReference>
<evidence type="ECO:0000313" key="2">
    <source>
        <dbReference type="Proteomes" id="UP001169063"/>
    </source>
</evidence>